<dbReference type="InterPro" id="IPR029058">
    <property type="entry name" value="AB_hydrolase_fold"/>
</dbReference>
<accession>A0A9D5D5I4</accession>
<dbReference type="PANTHER" id="PTHR42886:SF85">
    <property type="entry name" value="OS01G0579900 PROTEIN"/>
    <property type="match status" value="1"/>
</dbReference>
<dbReference type="Gene3D" id="3.40.50.1820">
    <property type="entry name" value="alpha/beta hydrolase"/>
    <property type="match status" value="1"/>
</dbReference>
<reference evidence="2" key="1">
    <citation type="submission" date="2021-03" db="EMBL/GenBank/DDBJ databases">
        <authorList>
            <person name="Li Z."/>
            <person name="Yang C."/>
        </authorList>
    </citation>
    <scope>NUCLEOTIDE SEQUENCE</scope>
    <source>
        <strain evidence="2">Dzin_1.0</strain>
        <tissue evidence="2">Leaf</tissue>
    </source>
</reference>
<keyword evidence="3" id="KW-1185">Reference proteome</keyword>
<evidence type="ECO:0000313" key="3">
    <source>
        <dbReference type="Proteomes" id="UP001085076"/>
    </source>
</evidence>
<organism evidence="2 3">
    <name type="scientific">Dioscorea zingiberensis</name>
    <dbReference type="NCBI Taxonomy" id="325984"/>
    <lineage>
        <taxon>Eukaryota</taxon>
        <taxon>Viridiplantae</taxon>
        <taxon>Streptophyta</taxon>
        <taxon>Embryophyta</taxon>
        <taxon>Tracheophyta</taxon>
        <taxon>Spermatophyta</taxon>
        <taxon>Magnoliopsida</taxon>
        <taxon>Liliopsida</taxon>
        <taxon>Dioscoreales</taxon>
        <taxon>Dioscoreaceae</taxon>
        <taxon>Dioscorea</taxon>
    </lineage>
</organism>
<dbReference type="PANTHER" id="PTHR42886">
    <property type="entry name" value="RE40534P-RELATED"/>
    <property type="match status" value="1"/>
</dbReference>
<dbReference type="InterPro" id="IPR022742">
    <property type="entry name" value="Hydrolase_4"/>
</dbReference>
<dbReference type="SUPFAM" id="SSF53474">
    <property type="entry name" value="alpha/beta-Hydrolases"/>
    <property type="match status" value="1"/>
</dbReference>
<dbReference type="OrthoDB" id="9988524at2759"/>
<reference evidence="2" key="2">
    <citation type="journal article" date="2022" name="Hortic Res">
        <title>The genome of Dioscorea zingiberensis sheds light on the biosynthesis, origin and evolution of the medicinally important diosgenin saponins.</title>
        <authorList>
            <person name="Li Y."/>
            <person name="Tan C."/>
            <person name="Li Z."/>
            <person name="Guo J."/>
            <person name="Li S."/>
            <person name="Chen X."/>
            <person name="Wang C."/>
            <person name="Dai X."/>
            <person name="Yang H."/>
            <person name="Song W."/>
            <person name="Hou L."/>
            <person name="Xu J."/>
            <person name="Tong Z."/>
            <person name="Xu A."/>
            <person name="Yuan X."/>
            <person name="Wang W."/>
            <person name="Yang Q."/>
            <person name="Chen L."/>
            <person name="Sun Z."/>
            <person name="Wang K."/>
            <person name="Pan B."/>
            <person name="Chen J."/>
            <person name="Bao Y."/>
            <person name="Liu F."/>
            <person name="Qi X."/>
            <person name="Gang D.R."/>
            <person name="Wen J."/>
            <person name="Li J."/>
        </authorList>
    </citation>
    <scope>NUCLEOTIDE SEQUENCE</scope>
    <source>
        <strain evidence="2">Dzin_1.0</strain>
    </source>
</reference>
<gene>
    <name evidence="2" type="ORF">J5N97_003884</name>
</gene>
<evidence type="ECO:0000313" key="2">
    <source>
        <dbReference type="EMBL" id="KAJ0985528.1"/>
    </source>
</evidence>
<comment type="caution">
    <text evidence="2">The sequence shown here is derived from an EMBL/GenBank/DDBJ whole genome shotgun (WGS) entry which is preliminary data.</text>
</comment>
<dbReference type="Pfam" id="PF12146">
    <property type="entry name" value="Hydrolase_4"/>
    <property type="match status" value="1"/>
</dbReference>
<dbReference type="Proteomes" id="UP001085076">
    <property type="component" value="Miscellaneous, Linkage group lg01"/>
</dbReference>
<feature type="domain" description="Serine aminopeptidase S33" evidence="1">
    <location>
        <begin position="41"/>
        <end position="158"/>
    </location>
</feature>
<dbReference type="AlphaFoldDB" id="A0A9D5D5I4"/>
<proteinExistence type="predicted"/>
<sequence>MSQSLPPEDAQNGGGISEDRVVVRNTYGENLIGVLSKTGCRKLVILCHGFRASKEDRIMVNLSAALTVHGVSSFRFDFSGNGESEGPFQFGNYRKEAEDLHTVVQYLSKEGYEIIAIVGHSKGGDVVLLYASMNRDVEAIINLSGRFALQDGLEERLGKNYMERVKSDGYVDVKNIKGEVLFRVTDESLMDRLNTDMKAAALSIDNKCRVLTVHGSEDEVIPVKDAFEFSKLIPNHKLHIVDGANHCYTGHQAELASIVVEFIKSIQDEGACAPRDN</sequence>
<name>A0A9D5D5I4_9LILI</name>
<evidence type="ECO:0000259" key="1">
    <source>
        <dbReference type="Pfam" id="PF12146"/>
    </source>
</evidence>
<dbReference type="EMBL" id="JAGGNH010000001">
    <property type="protein sequence ID" value="KAJ0985528.1"/>
    <property type="molecule type" value="Genomic_DNA"/>
</dbReference>
<protein>
    <recommendedName>
        <fullName evidence="1">Serine aminopeptidase S33 domain-containing protein</fullName>
    </recommendedName>
</protein>